<dbReference type="KEGG" id="emc:129334976"/>
<dbReference type="GO" id="GO:0032981">
    <property type="term" value="P:mitochondrial respiratory chain complex I assembly"/>
    <property type="evidence" value="ECO:0007669"/>
    <property type="project" value="TreeGrafter"/>
</dbReference>
<evidence type="ECO:0000313" key="2">
    <source>
        <dbReference type="Proteomes" id="UP001190640"/>
    </source>
</evidence>
<dbReference type="GeneID" id="129334976"/>
<gene>
    <name evidence="3" type="primary">NDUFAF2</name>
</gene>
<sequence>MSSVWRLLRALKLRVLGPEKLPVGVDHLGNKYYRIPKHETWAGHIIQERRFVEAVNIKEHEYEVGDIPTEWEGSRGDPGNYRPVSLTSIPAWIRKRRKEPPTVEEILKNENNREAVKKKVEEVYEKDRLLQAKEYEEGLVATPVQTQIKGHASAQHYGRNEPSEDPVSTANTFQPGSWKPPQDQEHKK</sequence>
<evidence type="ECO:0000256" key="1">
    <source>
        <dbReference type="SAM" id="MobiDB-lite"/>
    </source>
</evidence>
<dbReference type="PANTHER" id="PTHR32470:SF2">
    <property type="entry name" value="NADH DEHYDROGENASE [UBIQUINONE] 1 ALPHA SUBCOMPLEX ASSEMBLY FACTOR 2"/>
    <property type="match status" value="1"/>
</dbReference>
<organism evidence="2 3">
    <name type="scientific">Eublepharis macularius</name>
    <name type="common">Leopard gecko</name>
    <name type="synonym">Cyrtodactylus macularius</name>
    <dbReference type="NCBI Taxonomy" id="481883"/>
    <lineage>
        <taxon>Eukaryota</taxon>
        <taxon>Metazoa</taxon>
        <taxon>Chordata</taxon>
        <taxon>Craniata</taxon>
        <taxon>Vertebrata</taxon>
        <taxon>Euteleostomi</taxon>
        <taxon>Lepidosauria</taxon>
        <taxon>Squamata</taxon>
        <taxon>Bifurcata</taxon>
        <taxon>Gekkota</taxon>
        <taxon>Eublepharidae</taxon>
        <taxon>Eublepharinae</taxon>
        <taxon>Eublepharis</taxon>
    </lineage>
</organism>
<protein>
    <submittedName>
        <fullName evidence="3">NADH dehydrogenase [ubiquinone] 1 alpha subcomplex assembly factor 2 isoform X1</fullName>
    </submittedName>
</protein>
<feature type="region of interest" description="Disordered" evidence="1">
    <location>
        <begin position="146"/>
        <end position="188"/>
    </location>
</feature>
<name>A0AA97JUY9_EUBMA</name>
<accession>A0AA97JUY9</accession>
<dbReference type="PANTHER" id="PTHR32470">
    <property type="entry name" value="ADH DEHYDROGENASE [UBIQUINONE] 1 ALPHA SUBCOMPLEX ASSEMBLY FACTOR 2"/>
    <property type="match status" value="1"/>
</dbReference>
<dbReference type="Proteomes" id="UP001190640">
    <property type="component" value="Chromosome 8"/>
</dbReference>
<dbReference type="InterPro" id="IPR052618">
    <property type="entry name" value="ComplexI_NDUFA12"/>
</dbReference>
<dbReference type="AlphaFoldDB" id="A0AA97JUY9"/>
<proteinExistence type="predicted"/>
<dbReference type="CTD" id="91942"/>
<reference evidence="3" key="1">
    <citation type="submission" date="2025-08" db="UniProtKB">
        <authorList>
            <consortium name="RefSeq"/>
        </authorList>
    </citation>
    <scope>IDENTIFICATION</scope>
    <source>
        <tissue evidence="3">Blood</tissue>
    </source>
</reference>
<evidence type="ECO:0000313" key="3">
    <source>
        <dbReference type="RefSeq" id="XP_054843354.1"/>
    </source>
</evidence>
<dbReference type="GO" id="GO:0005739">
    <property type="term" value="C:mitochondrion"/>
    <property type="evidence" value="ECO:0007669"/>
    <property type="project" value="TreeGrafter"/>
</dbReference>
<feature type="compositionally biased region" description="Polar residues" evidence="1">
    <location>
        <begin position="166"/>
        <end position="175"/>
    </location>
</feature>
<dbReference type="RefSeq" id="XP_054843354.1">
    <property type="nucleotide sequence ID" value="XM_054987379.1"/>
</dbReference>
<keyword evidence="2" id="KW-1185">Reference proteome</keyword>